<dbReference type="EMBL" id="CP113520">
    <property type="protein sequence ID" value="WAJ31167.1"/>
    <property type="molecule type" value="Genomic_DNA"/>
</dbReference>
<dbReference type="Proteomes" id="UP001163223">
    <property type="component" value="Chromosome"/>
</dbReference>
<gene>
    <name evidence="1" type="ORF">OXU80_13590</name>
</gene>
<accession>A0ACD4NX55</accession>
<reference evidence="1" key="1">
    <citation type="submission" date="2022-11" db="EMBL/GenBank/DDBJ databases">
        <title>beta-Carotene-producing bacterium, Jeongeuplla avenae sp. nov., alleviates the salt stress of Arabidopsis seedlings.</title>
        <authorList>
            <person name="Jiang L."/>
            <person name="Lee J."/>
        </authorList>
    </citation>
    <scope>NUCLEOTIDE SEQUENCE</scope>
    <source>
        <strain evidence="1">DY_R2A_6</strain>
    </source>
</reference>
<name>A0ACD4NX55_9HYPH</name>
<keyword evidence="2" id="KW-1185">Reference proteome</keyword>
<evidence type="ECO:0000313" key="1">
    <source>
        <dbReference type="EMBL" id="WAJ31167.1"/>
    </source>
</evidence>
<sequence length="121" mass="13909">MIVKSDRDGSFYVAGNSNWRLAGPFKTNAEAWGWVDRNGFLDEPLAVRRPQIHVRQPRFDTSVSKEEVLSASARLLARPLADNERGFVMSMERRARRSNPVLRLTERQARWWKALVAREAG</sequence>
<protein>
    <submittedName>
        <fullName evidence="1">Uncharacterized protein</fullName>
    </submittedName>
</protein>
<proteinExistence type="predicted"/>
<evidence type="ECO:0000313" key="2">
    <source>
        <dbReference type="Proteomes" id="UP001163223"/>
    </source>
</evidence>
<organism evidence="1 2">
    <name type="scientific">Antarcticirhabdus aurantiaca</name>
    <dbReference type="NCBI Taxonomy" id="2606717"/>
    <lineage>
        <taxon>Bacteria</taxon>
        <taxon>Pseudomonadati</taxon>
        <taxon>Pseudomonadota</taxon>
        <taxon>Alphaproteobacteria</taxon>
        <taxon>Hyphomicrobiales</taxon>
        <taxon>Aurantimonadaceae</taxon>
        <taxon>Antarcticirhabdus</taxon>
    </lineage>
</organism>